<evidence type="ECO:0000313" key="2">
    <source>
        <dbReference type="Proteomes" id="UP000427769"/>
    </source>
</evidence>
<dbReference type="AlphaFoldDB" id="A0A5K7ZCR1"/>
<dbReference type="Proteomes" id="UP000427769">
    <property type="component" value="Chromosome"/>
</dbReference>
<dbReference type="EMBL" id="AP021875">
    <property type="protein sequence ID" value="BBO78610.1"/>
    <property type="molecule type" value="Genomic_DNA"/>
</dbReference>
<dbReference type="RefSeq" id="WP_155307226.1">
    <property type="nucleotide sequence ID" value="NZ_AP021875.1"/>
</dbReference>
<dbReference type="KEGG" id="dwd:DSCW_60270"/>
<organism evidence="1 2">
    <name type="scientific">Desulfosarcina widdelii</name>
    <dbReference type="NCBI Taxonomy" id="947919"/>
    <lineage>
        <taxon>Bacteria</taxon>
        <taxon>Pseudomonadati</taxon>
        <taxon>Thermodesulfobacteriota</taxon>
        <taxon>Desulfobacteria</taxon>
        <taxon>Desulfobacterales</taxon>
        <taxon>Desulfosarcinaceae</taxon>
        <taxon>Desulfosarcina</taxon>
    </lineage>
</organism>
<sequence length="150" mass="17060">MSQVIRIPEHLYKRLETHAKGFDTPAGVIERVLSFYEKHRGQEIGYDNSLESSTPDVTRRETSSAIFKRKNSSACATERFRREIENGIYTITSPGGISKSFNLPNVNDKQAIQELTHRVEDFVKDQGGKIGQITSARKKLTEFGYHITKQ</sequence>
<accession>A0A5K7ZCR1</accession>
<gene>
    <name evidence="1" type="ORF">DSCW_60270</name>
</gene>
<reference evidence="1 2" key="1">
    <citation type="submission" date="2019-11" db="EMBL/GenBank/DDBJ databases">
        <title>Comparative genomics of hydrocarbon-degrading Desulfosarcina strains.</title>
        <authorList>
            <person name="Watanabe M."/>
            <person name="Kojima H."/>
            <person name="Fukui M."/>
        </authorList>
    </citation>
    <scope>NUCLEOTIDE SEQUENCE [LARGE SCALE GENOMIC DNA]</scope>
    <source>
        <strain evidence="1 2">PP31</strain>
    </source>
</reference>
<name>A0A5K7ZCR1_9BACT</name>
<proteinExistence type="predicted"/>
<dbReference type="OrthoDB" id="6399719at2"/>
<keyword evidence="2" id="KW-1185">Reference proteome</keyword>
<evidence type="ECO:0000313" key="1">
    <source>
        <dbReference type="EMBL" id="BBO78610.1"/>
    </source>
</evidence>
<protein>
    <submittedName>
        <fullName evidence="1">Uncharacterized protein</fullName>
    </submittedName>
</protein>